<dbReference type="OrthoDB" id="16516at2759"/>
<reference evidence="8" key="1">
    <citation type="submission" date="2021-02" db="EMBL/GenBank/DDBJ databases">
        <title>Comparative genomics reveals that relaxation of natural selection precedes convergent phenotypic evolution of cavefish.</title>
        <authorList>
            <person name="Peng Z."/>
        </authorList>
    </citation>
    <scope>NUCLEOTIDE SEQUENCE</scope>
    <source>
        <tissue evidence="8">Muscle</tissue>
    </source>
</reference>
<keyword evidence="3" id="KW-0378">Hydrolase</keyword>
<dbReference type="AlphaFoldDB" id="A0A9W8C3V3"/>
<dbReference type="EMBL" id="JAFHDT010000008">
    <property type="protein sequence ID" value="KAI7806742.1"/>
    <property type="molecule type" value="Genomic_DNA"/>
</dbReference>
<dbReference type="Gene3D" id="3.30.420.10">
    <property type="entry name" value="Ribonuclease H-like superfamily/Ribonuclease H"/>
    <property type="match status" value="1"/>
</dbReference>
<dbReference type="InterPro" id="IPR037433">
    <property type="entry name" value="ISG20_DEDDh"/>
</dbReference>
<evidence type="ECO:0000313" key="9">
    <source>
        <dbReference type="Proteomes" id="UP001059041"/>
    </source>
</evidence>
<dbReference type="PANTHER" id="PTHR12801:SF78">
    <property type="entry name" value="INTERFERON-STIMULATED 20 KDA EXONUCLEASE-LIKE 2"/>
    <property type="match status" value="1"/>
</dbReference>
<dbReference type="SMART" id="SM00479">
    <property type="entry name" value="EXOIII"/>
    <property type="match status" value="1"/>
</dbReference>
<evidence type="ECO:0000256" key="2">
    <source>
        <dbReference type="ARBA" id="ARBA00022722"/>
    </source>
</evidence>
<dbReference type="GO" id="GO:0000175">
    <property type="term" value="F:3'-5'-RNA exonuclease activity"/>
    <property type="evidence" value="ECO:0007669"/>
    <property type="project" value="InterPro"/>
</dbReference>
<evidence type="ECO:0000256" key="6">
    <source>
        <dbReference type="SAM" id="MobiDB-lite"/>
    </source>
</evidence>
<dbReference type="PANTHER" id="PTHR12801">
    <property type="entry name" value="RNA EXONUCLEASE REXO1 / RECO3 FAMILY MEMBER-RELATED"/>
    <property type="match status" value="1"/>
</dbReference>
<dbReference type="Proteomes" id="UP001059041">
    <property type="component" value="Linkage Group LG8"/>
</dbReference>
<evidence type="ECO:0000256" key="1">
    <source>
        <dbReference type="ARBA" id="ARBA00004123"/>
    </source>
</evidence>
<keyword evidence="9" id="KW-1185">Reference proteome</keyword>
<dbReference type="InterPro" id="IPR012337">
    <property type="entry name" value="RNaseH-like_sf"/>
</dbReference>
<evidence type="ECO:0000256" key="3">
    <source>
        <dbReference type="ARBA" id="ARBA00022801"/>
    </source>
</evidence>
<dbReference type="InterPro" id="IPR047021">
    <property type="entry name" value="REXO1/3/4-like"/>
</dbReference>
<feature type="domain" description="Exonuclease" evidence="7">
    <location>
        <begin position="126"/>
        <end position="292"/>
    </location>
</feature>
<evidence type="ECO:0000259" key="7">
    <source>
        <dbReference type="SMART" id="SM00479"/>
    </source>
</evidence>
<feature type="compositionally biased region" description="Polar residues" evidence="6">
    <location>
        <begin position="38"/>
        <end position="54"/>
    </location>
</feature>
<organism evidence="8 9">
    <name type="scientific">Triplophysa rosa</name>
    <name type="common">Cave loach</name>
    <dbReference type="NCBI Taxonomy" id="992332"/>
    <lineage>
        <taxon>Eukaryota</taxon>
        <taxon>Metazoa</taxon>
        <taxon>Chordata</taxon>
        <taxon>Craniata</taxon>
        <taxon>Vertebrata</taxon>
        <taxon>Euteleostomi</taxon>
        <taxon>Actinopterygii</taxon>
        <taxon>Neopterygii</taxon>
        <taxon>Teleostei</taxon>
        <taxon>Ostariophysi</taxon>
        <taxon>Cypriniformes</taxon>
        <taxon>Nemacheilidae</taxon>
        <taxon>Triplophysa</taxon>
    </lineage>
</organism>
<evidence type="ECO:0000313" key="8">
    <source>
        <dbReference type="EMBL" id="KAI7806742.1"/>
    </source>
</evidence>
<proteinExistence type="predicted"/>
<dbReference type="FunFam" id="3.30.420.10:FF:000007">
    <property type="entry name" value="Interferon-stimulated exonuclease gene 20"/>
    <property type="match status" value="1"/>
</dbReference>
<dbReference type="CDD" id="cd06149">
    <property type="entry name" value="ISG20"/>
    <property type="match status" value="1"/>
</dbReference>
<protein>
    <submittedName>
        <fullName evidence="8">Interferon stimulated exonuclease gene 20-like 2</fullName>
    </submittedName>
</protein>
<feature type="compositionally biased region" description="Basic residues" evidence="6">
    <location>
        <begin position="17"/>
        <end position="33"/>
    </location>
</feature>
<comment type="subcellular location">
    <subcellularLocation>
        <location evidence="1">Nucleus</location>
    </subcellularLocation>
</comment>
<keyword evidence="4 8" id="KW-0269">Exonuclease</keyword>
<evidence type="ECO:0000256" key="4">
    <source>
        <dbReference type="ARBA" id="ARBA00022839"/>
    </source>
</evidence>
<dbReference type="SUPFAM" id="SSF53098">
    <property type="entry name" value="Ribonuclease H-like"/>
    <property type="match status" value="1"/>
</dbReference>
<feature type="region of interest" description="Disordered" evidence="6">
    <location>
        <begin position="1"/>
        <end position="54"/>
    </location>
</feature>
<accession>A0A9W8C3V3</accession>
<name>A0A9W8C3V3_TRIRA</name>
<dbReference type="GO" id="GO:0003676">
    <property type="term" value="F:nucleic acid binding"/>
    <property type="evidence" value="ECO:0007669"/>
    <property type="project" value="InterPro"/>
</dbReference>
<dbReference type="InterPro" id="IPR036397">
    <property type="entry name" value="RNaseH_sf"/>
</dbReference>
<comment type="caution">
    <text evidence="8">The sequence shown here is derived from an EMBL/GenBank/DDBJ whole genome shotgun (WGS) entry which is preliminary data.</text>
</comment>
<gene>
    <name evidence="8" type="ORF">IRJ41_011126</name>
</gene>
<keyword evidence="2" id="KW-0540">Nuclease</keyword>
<sequence>MSGISLNLKFDPTPNPGKKRKSKAKYKCSHKWKRSMDKNGQFTQNKINHNGNDRMQNNVQINGERQSNPGAIFPKFYTTQPDKTNKPSSSAQVLCQKSSTSVSSTACTSQGKPAQRPFPTTIGPFKYIALDCEMVGTGPKGSIGELGRCSIVSYDGDVIYDKFIQPTRPITDFRTRWSGIRRQDLRNATPFRQAQTEIVKIMTGKVVVGHAIHNDFKALKYFHPAGQTRDTARIPLLNQKAGFPEHETASLKRLTMALFNKSIQVGRRGHSSVEDAKATMELYKLVEEEWERTLASQAVS</sequence>
<keyword evidence="5" id="KW-0539">Nucleus</keyword>
<evidence type="ECO:0000256" key="5">
    <source>
        <dbReference type="ARBA" id="ARBA00023242"/>
    </source>
</evidence>
<dbReference type="GO" id="GO:0005730">
    <property type="term" value="C:nucleolus"/>
    <property type="evidence" value="ECO:0007669"/>
    <property type="project" value="UniProtKB-ARBA"/>
</dbReference>
<dbReference type="Pfam" id="PF00929">
    <property type="entry name" value="RNase_T"/>
    <property type="match status" value="1"/>
</dbReference>
<dbReference type="InterPro" id="IPR013520">
    <property type="entry name" value="Ribonucl_H"/>
</dbReference>